<protein>
    <submittedName>
        <fullName evidence="1">Uncharacterized protein</fullName>
    </submittedName>
</protein>
<accession>A0A249P9Q5</accession>
<dbReference type="EMBL" id="CP023067">
    <property type="protein sequence ID" value="ASY62472.1"/>
    <property type="molecule type" value="Genomic_DNA"/>
</dbReference>
<dbReference type="STRING" id="716928.GCA_000261485_04780"/>
<dbReference type="AlphaFoldDB" id="A0A249P9Q5"/>
<sequence length="71" mass="8022">MTPTHLSMSHEGKETLRQMVEHPAFWNEYTAPKSAIASLVQQPAYKIDALALSDAYMQDFRRARAALKGDE</sequence>
<keyword evidence="2" id="KW-1185">Reference proteome</keyword>
<name>A0A249P9Q5_9HYPH</name>
<evidence type="ECO:0000313" key="1">
    <source>
        <dbReference type="EMBL" id="ASY62472.1"/>
    </source>
</evidence>
<dbReference type="KEGG" id="esj:SJ05684_c10140"/>
<dbReference type="Proteomes" id="UP000217211">
    <property type="component" value="Chromosome"/>
</dbReference>
<evidence type="ECO:0000313" key="2">
    <source>
        <dbReference type="Proteomes" id="UP000217211"/>
    </source>
</evidence>
<proteinExistence type="predicted"/>
<reference evidence="1 2" key="1">
    <citation type="submission" date="2017-08" db="EMBL/GenBank/DDBJ databases">
        <title>Multipartite genome sequences of Sinorhizobium species nodulating soybeans.</title>
        <authorList>
            <person name="Tian C.F."/>
        </authorList>
    </citation>
    <scope>NUCLEOTIDE SEQUENCE [LARGE SCALE GENOMIC DNA]</scope>
    <source>
        <strain evidence="1 2">CCBAU 05684</strain>
    </source>
</reference>
<organism evidence="1 2">
    <name type="scientific">Sinorhizobium sojae CCBAU 05684</name>
    <dbReference type="NCBI Taxonomy" id="716928"/>
    <lineage>
        <taxon>Bacteria</taxon>
        <taxon>Pseudomonadati</taxon>
        <taxon>Pseudomonadota</taxon>
        <taxon>Alphaproteobacteria</taxon>
        <taxon>Hyphomicrobiales</taxon>
        <taxon>Rhizobiaceae</taxon>
        <taxon>Sinorhizobium/Ensifer group</taxon>
        <taxon>Sinorhizobium</taxon>
    </lineage>
</organism>
<gene>
    <name evidence="1" type="ORF">SJ05684_c10140</name>
</gene>
<dbReference type="RefSeq" id="WP_034858595.1">
    <property type="nucleotide sequence ID" value="NZ_AJQT01000109.1"/>
</dbReference>